<dbReference type="InterPro" id="IPR036412">
    <property type="entry name" value="HAD-like_sf"/>
</dbReference>
<accession>A0A1H2DMX2</accession>
<sequence>MTNHQFLRKVLRYQKTYGAKATIKRSINEIFNRMRRSIGHSHPHQALFDRDALLARIEHPNIRLVIFDIFDTLITRPLLDPENTKHWIAKRINCDRYPERRHAAEMSLREAGSADVSLAHICTEYVRLFGTAEGDAQQLQSIEESIELALAQPLPGMIEVLKMAQQAGKKVVLASDMFLSSDVIKKLLQKCNILEYDTLYLSSEVGVRKSTGELFHHIAENEQIVPEQAIMIGDHPVSDQQIPLQLGFQIAVLENPLALAAYFPRLNTWIEKIKSAGPTADELVLGNIVRTFFQVQPRQFLLDRASLTQCGRYGIGYAIVGPLLVAFSEWLIDQANADNIDRLFFLAREGQLMKDIHEVLTAGHNTPQSNYLVLSRRAVSVAMIRSHDDILAIARTDYQANSLSEFLLRRFGLTLDHTTLKALEQRGIWAHKRLVEIQAGQIDDALLAVLETLSDAIHRRAAMEREPMLSYLQQIKLTEGVAALVDVGYAGTIQGRLCDLLERKIQGYYMVTRAAAAEVRTRHGVRIAGCFGEDLATPDQSPLLRYNVPLEMFMGSDDPQISHYRYQDNHAVAGVYNPLSEAEKASIPLRSELRAGALAFARDYRSMKESGLGKLRIDPHLVVDIFRDFWEGASEFERAQIMSIATDDYYCGMGIVHFATFLPH</sequence>
<organism evidence="1 2">
    <name type="scientific">Nitrosomonas ureae</name>
    <dbReference type="NCBI Taxonomy" id="44577"/>
    <lineage>
        <taxon>Bacteria</taxon>
        <taxon>Pseudomonadati</taxon>
        <taxon>Pseudomonadota</taxon>
        <taxon>Betaproteobacteria</taxon>
        <taxon>Nitrosomonadales</taxon>
        <taxon>Nitrosomonadaceae</taxon>
        <taxon>Nitrosomonas</taxon>
    </lineage>
</organism>
<reference evidence="2" key="1">
    <citation type="submission" date="2016-10" db="EMBL/GenBank/DDBJ databases">
        <authorList>
            <person name="Varghese N."/>
            <person name="Submissions S."/>
        </authorList>
    </citation>
    <scope>NUCLEOTIDE SEQUENCE [LARGE SCALE GENOMIC DNA]</scope>
    <source>
        <strain evidence="2">Nm10</strain>
    </source>
</reference>
<proteinExistence type="predicted"/>
<gene>
    <name evidence="1" type="ORF">SAMN05216406_101190</name>
</gene>
<dbReference type="Pfam" id="PF00702">
    <property type="entry name" value="Hydrolase"/>
    <property type="match status" value="1"/>
</dbReference>
<dbReference type="EMBL" id="FNLN01000001">
    <property type="protein sequence ID" value="SDT84252.1"/>
    <property type="molecule type" value="Genomic_DNA"/>
</dbReference>
<dbReference type="Gene3D" id="3.40.50.1000">
    <property type="entry name" value="HAD superfamily/HAD-like"/>
    <property type="match status" value="1"/>
</dbReference>
<protein>
    <submittedName>
        <fullName evidence="1">Haloacid dehalogenase superfamily, subfamily IA, variant 1 with third motif having Dx(3-4)D or Dx(3-4)E</fullName>
    </submittedName>
</protein>
<name>A0A1H2DMX2_9PROT</name>
<keyword evidence="2" id="KW-1185">Reference proteome</keyword>
<dbReference type="InterPro" id="IPR006439">
    <property type="entry name" value="HAD-SF_hydro_IA"/>
</dbReference>
<dbReference type="NCBIfam" id="TIGR01549">
    <property type="entry name" value="HAD-SF-IA-v1"/>
    <property type="match status" value="1"/>
</dbReference>
<dbReference type="Proteomes" id="UP000182882">
    <property type="component" value="Unassembled WGS sequence"/>
</dbReference>
<dbReference type="SUPFAM" id="SSF56784">
    <property type="entry name" value="HAD-like"/>
    <property type="match status" value="1"/>
</dbReference>
<dbReference type="RefSeq" id="WP_062558422.1">
    <property type="nucleotide sequence ID" value="NZ_CP013341.1"/>
</dbReference>
<dbReference type="InterPro" id="IPR023214">
    <property type="entry name" value="HAD_sf"/>
</dbReference>
<evidence type="ECO:0000313" key="2">
    <source>
        <dbReference type="Proteomes" id="UP000182882"/>
    </source>
</evidence>
<dbReference type="KEGG" id="nur:ATY38_05495"/>
<dbReference type="Gene3D" id="1.10.150.400">
    <property type="match status" value="1"/>
</dbReference>
<dbReference type="AlphaFoldDB" id="A0A1H2DMX2"/>
<evidence type="ECO:0000313" key="1">
    <source>
        <dbReference type="EMBL" id="SDT84252.1"/>
    </source>
</evidence>